<dbReference type="KEGG" id="amic:Ami3637_15130"/>
<protein>
    <recommendedName>
        <fullName evidence="10">Sugar ABC transporter permease</fullName>
    </recommendedName>
</protein>
<dbReference type="Gene3D" id="1.10.3720.10">
    <property type="entry name" value="MetI-like"/>
    <property type="match status" value="1"/>
</dbReference>
<proteinExistence type="predicted"/>
<dbReference type="AlphaFoldDB" id="A0A6P1MK68"/>
<evidence type="ECO:0000256" key="6">
    <source>
        <dbReference type="ARBA" id="ARBA00023136"/>
    </source>
</evidence>
<evidence type="ECO:0000256" key="7">
    <source>
        <dbReference type="SAM" id="Phobius"/>
    </source>
</evidence>
<evidence type="ECO:0000256" key="2">
    <source>
        <dbReference type="ARBA" id="ARBA00022448"/>
    </source>
</evidence>
<organism evidence="8 9">
    <name type="scientific">Aminipila terrae</name>
    <dbReference type="NCBI Taxonomy" id="2697030"/>
    <lineage>
        <taxon>Bacteria</taxon>
        <taxon>Bacillati</taxon>
        <taxon>Bacillota</taxon>
        <taxon>Clostridia</taxon>
        <taxon>Peptostreptococcales</taxon>
        <taxon>Anaerovoracaceae</taxon>
        <taxon>Aminipila</taxon>
    </lineage>
</organism>
<dbReference type="SUPFAM" id="SSF161098">
    <property type="entry name" value="MetI-like"/>
    <property type="match status" value="1"/>
</dbReference>
<evidence type="ECO:0000256" key="3">
    <source>
        <dbReference type="ARBA" id="ARBA00022475"/>
    </source>
</evidence>
<keyword evidence="2" id="KW-0813">Transport</keyword>
<dbReference type="PANTHER" id="PTHR30193">
    <property type="entry name" value="ABC TRANSPORTER PERMEASE PROTEIN"/>
    <property type="match status" value="1"/>
</dbReference>
<evidence type="ECO:0008006" key="10">
    <source>
        <dbReference type="Google" id="ProtNLM"/>
    </source>
</evidence>
<gene>
    <name evidence="8" type="ORF">Ami3637_15130</name>
</gene>
<dbReference type="Proteomes" id="UP000463883">
    <property type="component" value="Chromosome"/>
</dbReference>
<evidence type="ECO:0000313" key="9">
    <source>
        <dbReference type="Proteomes" id="UP000463883"/>
    </source>
</evidence>
<dbReference type="GO" id="GO:0005886">
    <property type="term" value="C:plasma membrane"/>
    <property type="evidence" value="ECO:0007669"/>
    <property type="project" value="UniProtKB-SubCell"/>
</dbReference>
<dbReference type="InterPro" id="IPR035906">
    <property type="entry name" value="MetI-like_sf"/>
</dbReference>
<evidence type="ECO:0000256" key="1">
    <source>
        <dbReference type="ARBA" id="ARBA00004651"/>
    </source>
</evidence>
<keyword evidence="3" id="KW-1003">Cell membrane</keyword>
<evidence type="ECO:0000256" key="4">
    <source>
        <dbReference type="ARBA" id="ARBA00022692"/>
    </source>
</evidence>
<dbReference type="PANTHER" id="PTHR30193:SF37">
    <property type="entry name" value="INNER MEMBRANE ABC TRANSPORTER PERMEASE PROTEIN YCJO"/>
    <property type="match status" value="1"/>
</dbReference>
<comment type="subcellular location">
    <subcellularLocation>
        <location evidence="1">Cell membrane</location>
        <topology evidence="1">Multi-pass membrane protein</topology>
    </subcellularLocation>
</comment>
<name>A0A6P1MK68_9FIRM</name>
<feature type="transmembrane region" description="Helical" evidence="7">
    <location>
        <begin position="62"/>
        <end position="80"/>
    </location>
</feature>
<evidence type="ECO:0000313" key="8">
    <source>
        <dbReference type="EMBL" id="QHI73533.1"/>
    </source>
</evidence>
<feature type="transmembrane region" description="Helical" evidence="7">
    <location>
        <begin position="32"/>
        <end position="53"/>
    </location>
</feature>
<evidence type="ECO:0000256" key="5">
    <source>
        <dbReference type="ARBA" id="ARBA00022989"/>
    </source>
</evidence>
<sequence length="86" mass="9509">MSKPVNGSFVGLKNFIDLFHNKPYLLGLKNTLIFIGISVPLGMVLSLMVALLISKIKRHKELFVLIFLIPLVIPSGSMVFSGKHCL</sequence>
<dbReference type="RefSeq" id="WP_162363298.1">
    <property type="nucleotide sequence ID" value="NZ_CP047591.1"/>
</dbReference>
<dbReference type="EMBL" id="CP047591">
    <property type="protein sequence ID" value="QHI73533.1"/>
    <property type="molecule type" value="Genomic_DNA"/>
</dbReference>
<reference evidence="8 9" key="1">
    <citation type="submission" date="2020-01" db="EMBL/GenBank/DDBJ databases">
        <title>Genomic analysis of Aminipila sp. CBA3637.</title>
        <authorList>
            <person name="Kim Y.B."/>
            <person name="Roh S.W."/>
        </authorList>
    </citation>
    <scope>NUCLEOTIDE SEQUENCE [LARGE SCALE GENOMIC DNA]</scope>
    <source>
        <strain evidence="8 9">CBA3637</strain>
    </source>
</reference>
<keyword evidence="4 7" id="KW-0812">Transmembrane</keyword>
<dbReference type="InterPro" id="IPR051393">
    <property type="entry name" value="ABC_transporter_permease"/>
</dbReference>
<keyword evidence="9" id="KW-1185">Reference proteome</keyword>
<keyword evidence="5 7" id="KW-1133">Transmembrane helix</keyword>
<accession>A0A6P1MK68</accession>
<keyword evidence="6 7" id="KW-0472">Membrane</keyword>